<dbReference type="Proteomes" id="UP000178776">
    <property type="component" value="Chromosome"/>
</dbReference>
<name>A0A1D9LC89_9NEIS</name>
<dbReference type="AlphaFoldDB" id="A0A1D9LC89"/>
<reference evidence="1 2" key="1">
    <citation type="submission" date="2016-10" db="EMBL/GenBank/DDBJ databases">
        <title>Chromobacterium muskegensis sp. nov., an insecticidal bacterium isolated from Sphagnum bogs.</title>
        <authorList>
            <person name="Sparks M.E."/>
            <person name="Blackburn M.B."/>
            <person name="Gundersen-Rindal D.E."/>
            <person name="Mitchell A."/>
            <person name="Farrar R."/>
            <person name="Kuhar D."/>
        </authorList>
    </citation>
    <scope>NUCLEOTIDE SEQUENCE [LARGE SCALE GENOMIC DNA]</scope>
    <source>
        <strain evidence="1 2">21-1</strain>
    </source>
</reference>
<accession>A0A1D9LC89</accession>
<dbReference type="KEGG" id="cvc:BKX93_01965"/>
<sequence length="90" mass="9636">MSVRPVLCGRLFSLMMISLFGTMSLPFREDHNMKKLAFALLSLSLLAAPALAERGNKPCSGKKGGVSHCSNGKFVCNDGSISKSKKVCSK</sequence>
<protein>
    <submittedName>
        <fullName evidence="1">Uncharacterized protein</fullName>
    </submittedName>
</protein>
<organism evidence="1 2">
    <name type="scientific">Chromobacterium vaccinii</name>
    <dbReference type="NCBI Taxonomy" id="1108595"/>
    <lineage>
        <taxon>Bacteria</taxon>
        <taxon>Pseudomonadati</taxon>
        <taxon>Pseudomonadota</taxon>
        <taxon>Betaproteobacteria</taxon>
        <taxon>Neisseriales</taxon>
        <taxon>Chromobacteriaceae</taxon>
        <taxon>Chromobacterium</taxon>
    </lineage>
</organism>
<evidence type="ECO:0000313" key="2">
    <source>
        <dbReference type="Proteomes" id="UP000178776"/>
    </source>
</evidence>
<proteinExistence type="predicted"/>
<gene>
    <name evidence="1" type="ORF">BKX93_01965</name>
</gene>
<dbReference type="EMBL" id="CP017707">
    <property type="protein sequence ID" value="AOZ48883.1"/>
    <property type="molecule type" value="Genomic_DNA"/>
</dbReference>
<evidence type="ECO:0000313" key="1">
    <source>
        <dbReference type="EMBL" id="AOZ48883.1"/>
    </source>
</evidence>